<dbReference type="Pfam" id="PF01323">
    <property type="entry name" value="DSBA"/>
    <property type="match status" value="1"/>
</dbReference>
<dbReference type="Gene3D" id="3.40.30.10">
    <property type="entry name" value="Glutaredoxin"/>
    <property type="match status" value="1"/>
</dbReference>
<keyword evidence="3" id="KW-1015">Disulfide bond</keyword>
<dbReference type="Proteomes" id="UP000761264">
    <property type="component" value="Unassembled WGS sequence"/>
</dbReference>
<evidence type="ECO:0000313" key="6">
    <source>
        <dbReference type="EMBL" id="NIA68773.1"/>
    </source>
</evidence>
<dbReference type="PANTHER" id="PTHR13887:SF14">
    <property type="entry name" value="DISULFIDE BOND FORMATION PROTEIN D"/>
    <property type="match status" value="1"/>
</dbReference>
<dbReference type="AlphaFoldDB" id="A0A967CC22"/>
<gene>
    <name evidence="6" type="ORF">HBA54_09235</name>
</gene>
<dbReference type="PROSITE" id="PS51352">
    <property type="entry name" value="THIOREDOXIN_2"/>
    <property type="match status" value="1"/>
</dbReference>
<dbReference type="InterPro" id="IPR036249">
    <property type="entry name" value="Thioredoxin-like_sf"/>
</dbReference>
<evidence type="ECO:0000256" key="3">
    <source>
        <dbReference type="ARBA" id="ARBA00023157"/>
    </source>
</evidence>
<evidence type="ECO:0000256" key="2">
    <source>
        <dbReference type="ARBA" id="ARBA00023002"/>
    </source>
</evidence>
<organism evidence="6 7">
    <name type="scientific">Pelagibius litoralis</name>
    <dbReference type="NCBI Taxonomy" id="374515"/>
    <lineage>
        <taxon>Bacteria</taxon>
        <taxon>Pseudomonadati</taxon>
        <taxon>Pseudomonadota</taxon>
        <taxon>Alphaproteobacteria</taxon>
        <taxon>Rhodospirillales</taxon>
        <taxon>Rhodovibrionaceae</taxon>
        <taxon>Pelagibius</taxon>
    </lineage>
</organism>
<evidence type="ECO:0000259" key="5">
    <source>
        <dbReference type="PROSITE" id="PS51352"/>
    </source>
</evidence>
<dbReference type="InterPro" id="IPR001853">
    <property type="entry name" value="DSBA-like_thioredoxin_dom"/>
</dbReference>
<dbReference type="InterPro" id="IPR013766">
    <property type="entry name" value="Thioredoxin_domain"/>
</dbReference>
<dbReference type="Pfam" id="PF18312">
    <property type="entry name" value="ScsC_N"/>
    <property type="match status" value="1"/>
</dbReference>
<evidence type="ECO:0000256" key="4">
    <source>
        <dbReference type="ARBA" id="ARBA00023284"/>
    </source>
</evidence>
<keyword evidence="7" id="KW-1185">Reference proteome</keyword>
<dbReference type="CDD" id="cd03023">
    <property type="entry name" value="DsbA_Com1_like"/>
    <property type="match status" value="1"/>
</dbReference>
<keyword evidence="1" id="KW-0732">Signal</keyword>
<comment type="caution">
    <text evidence="6">The sequence shown here is derived from an EMBL/GenBank/DDBJ whole genome shotgun (WGS) entry which is preliminary data.</text>
</comment>
<evidence type="ECO:0000313" key="7">
    <source>
        <dbReference type="Proteomes" id="UP000761264"/>
    </source>
</evidence>
<keyword evidence="4" id="KW-0676">Redox-active center</keyword>
<dbReference type="EMBL" id="JAAQPH010000006">
    <property type="protein sequence ID" value="NIA68773.1"/>
    <property type="molecule type" value="Genomic_DNA"/>
</dbReference>
<sequence>MALVLVVQGSGAALAQDAAKEFSAGETEAFQKMVREYLLQNPEIIVEALQTYEQRQQLAETERQREALIAERSNLNEDPLSPVLGNPEGDVTVVEFFDYRCPYCRRAAEVLQELVAEDPNVRLVMKEYPILSQESVEAARAALAAAKQDKYESFHFTLMETGGSMSEAEVMAVAQATGLDVERLQRDMQLPEIEEALRRNYALAETVGITGTPAMVIGTALVPGVVSLERLKELVAEARAQAS</sequence>
<dbReference type="InterPro" id="IPR041205">
    <property type="entry name" value="ScsC_N"/>
</dbReference>
<keyword evidence="2" id="KW-0560">Oxidoreductase</keyword>
<protein>
    <submittedName>
        <fullName evidence="6">DsbA family protein</fullName>
    </submittedName>
</protein>
<dbReference type="SUPFAM" id="SSF52833">
    <property type="entry name" value="Thioredoxin-like"/>
    <property type="match status" value="1"/>
</dbReference>
<feature type="domain" description="Thioredoxin" evidence="5">
    <location>
        <begin position="13"/>
        <end position="240"/>
    </location>
</feature>
<dbReference type="GO" id="GO:0016491">
    <property type="term" value="F:oxidoreductase activity"/>
    <property type="evidence" value="ECO:0007669"/>
    <property type="project" value="UniProtKB-KW"/>
</dbReference>
<accession>A0A967CC22</accession>
<evidence type="ECO:0000256" key="1">
    <source>
        <dbReference type="ARBA" id="ARBA00022729"/>
    </source>
</evidence>
<proteinExistence type="predicted"/>
<reference evidence="6" key="1">
    <citation type="submission" date="2020-03" db="EMBL/GenBank/DDBJ databases">
        <title>Genome of Pelagibius litoralis DSM 21314T.</title>
        <authorList>
            <person name="Wang G."/>
        </authorList>
    </citation>
    <scope>NUCLEOTIDE SEQUENCE</scope>
    <source>
        <strain evidence="6">DSM 21314</strain>
    </source>
</reference>
<name>A0A967CC22_9PROT</name>
<dbReference type="PANTHER" id="PTHR13887">
    <property type="entry name" value="GLUTATHIONE S-TRANSFERASE KAPPA"/>
    <property type="match status" value="1"/>
</dbReference>